<dbReference type="EMBL" id="JBHSLU010000012">
    <property type="protein sequence ID" value="MFC5505068.1"/>
    <property type="molecule type" value="Genomic_DNA"/>
</dbReference>
<dbReference type="SUPFAM" id="SSF55315">
    <property type="entry name" value="L30e-like"/>
    <property type="match status" value="1"/>
</dbReference>
<dbReference type="RefSeq" id="WP_082733131.1">
    <property type="nucleotide sequence ID" value="NZ_JBHSLU010000012.1"/>
</dbReference>
<dbReference type="NCBIfam" id="NF006622">
    <property type="entry name" value="PRK09190.1"/>
    <property type="match status" value="1"/>
</dbReference>
<evidence type="ECO:0000259" key="2">
    <source>
        <dbReference type="Pfam" id="PF04296"/>
    </source>
</evidence>
<organism evidence="3 4">
    <name type="scientific">Bosea massiliensis</name>
    <dbReference type="NCBI Taxonomy" id="151419"/>
    <lineage>
        <taxon>Bacteria</taxon>
        <taxon>Pseudomonadati</taxon>
        <taxon>Pseudomonadota</taxon>
        <taxon>Alphaproteobacteria</taxon>
        <taxon>Hyphomicrobiales</taxon>
        <taxon>Boseaceae</taxon>
        <taxon>Bosea</taxon>
    </lineage>
</organism>
<dbReference type="Gene3D" id="3.30.1330.30">
    <property type="match status" value="1"/>
</dbReference>
<dbReference type="InterPro" id="IPR037465">
    <property type="entry name" value="YlxR"/>
</dbReference>
<evidence type="ECO:0000313" key="4">
    <source>
        <dbReference type="Proteomes" id="UP001596060"/>
    </source>
</evidence>
<gene>
    <name evidence="3" type="ORF">ACFPN9_07345</name>
</gene>
<dbReference type="PANTHER" id="PTHR34215">
    <property type="entry name" value="BLL0784 PROTEIN"/>
    <property type="match status" value="1"/>
</dbReference>
<sequence length="257" mass="27080">MNAAAARGPRETPQARRDGPERSCVVTRAVKSPDDLIRFVVGPDGVLVPDLRRKLPGRGVWASLSAATVAEAIKRRAFERSLKTKVVVPPDLAATIDRLMHKDALQALAMANKAGLVQAGFAKVEAMIGSGQCAGVIEAQDGAEDGRRKIGQALRRAEVAREEAGLKARKLPVVAIFASEDLELALGRPHVIHAALAPGPAAEGFLSRWRRLVRYRTGDAGATDPDKPTGANPAGDDSVDQRTTEPAGPNAAGPSTE</sequence>
<accession>A0ABW0NYC4</accession>
<proteinExistence type="predicted"/>
<evidence type="ECO:0000256" key="1">
    <source>
        <dbReference type="SAM" id="MobiDB-lite"/>
    </source>
</evidence>
<comment type="caution">
    <text evidence="3">The sequence shown here is derived from an EMBL/GenBank/DDBJ whole genome shotgun (WGS) entry which is preliminary data.</text>
</comment>
<dbReference type="PANTHER" id="PTHR34215:SF1">
    <property type="entry name" value="YLXR DOMAIN-CONTAINING PROTEIN"/>
    <property type="match status" value="1"/>
</dbReference>
<keyword evidence="4" id="KW-1185">Reference proteome</keyword>
<feature type="domain" description="YlxR" evidence="2">
    <location>
        <begin position="22"/>
        <end position="95"/>
    </location>
</feature>
<dbReference type="InterPro" id="IPR035931">
    <property type="entry name" value="YlxR-like_sf"/>
</dbReference>
<dbReference type="Proteomes" id="UP001596060">
    <property type="component" value="Unassembled WGS sequence"/>
</dbReference>
<protein>
    <submittedName>
        <fullName evidence="3">RNA-binding protein</fullName>
    </submittedName>
</protein>
<dbReference type="InterPro" id="IPR007393">
    <property type="entry name" value="YlxR_dom"/>
</dbReference>
<dbReference type="CDD" id="cd00279">
    <property type="entry name" value="YlxR"/>
    <property type="match status" value="1"/>
</dbReference>
<reference evidence="4" key="1">
    <citation type="journal article" date="2019" name="Int. J. Syst. Evol. Microbiol.">
        <title>The Global Catalogue of Microorganisms (GCM) 10K type strain sequencing project: providing services to taxonomists for standard genome sequencing and annotation.</title>
        <authorList>
            <consortium name="The Broad Institute Genomics Platform"/>
            <consortium name="The Broad Institute Genome Sequencing Center for Infectious Disease"/>
            <person name="Wu L."/>
            <person name="Ma J."/>
        </authorList>
    </citation>
    <scope>NUCLEOTIDE SEQUENCE [LARGE SCALE GENOMIC DNA]</scope>
    <source>
        <strain evidence="4">CCUG 43117</strain>
    </source>
</reference>
<dbReference type="Pfam" id="PF04296">
    <property type="entry name" value="YlxR"/>
    <property type="match status" value="1"/>
</dbReference>
<evidence type="ECO:0000313" key="3">
    <source>
        <dbReference type="EMBL" id="MFC5505068.1"/>
    </source>
</evidence>
<feature type="region of interest" description="Disordered" evidence="1">
    <location>
        <begin position="1"/>
        <end position="24"/>
    </location>
</feature>
<dbReference type="SUPFAM" id="SSF64376">
    <property type="entry name" value="YlxR-like"/>
    <property type="match status" value="1"/>
</dbReference>
<dbReference type="Gene3D" id="3.30.1230.10">
    <property type="entry name" value="YlxR-like"/>
    <property type="match status" value="1"/>
</dbReference>
<feature type="region of interest" description="Disordered" evidence="1">
    <location>
        <begin position="216"/>
        <end position="257"/>
    </location>
</feature>
<feature type="compositionally biased region" description="Basic and acidic residues" evidence="1">
    <location>
        <begin position="8"/>
        <end position="21"/>
    </location>
</feature>
<name>A0ABW0NYC4_9HYPH</name>
<dbReference type="InterPro" id="IPR029064">
    <property type="entry name" value="Ribosomal_eL30-like_sf"/>
</dbReference>